<evidence type="ECO:0000256" key="4">
    <source>
        <dbReference type="ARBA" id="ARBA00022989"/>
    </source>
</evidence>
<keyword evidence="8" id="KW-1185">Reference proteome</keyword>
<feature type="transmembrane region" description="Helical" evidence="6">
    <location>
        <begin position="98"/>
        <end position="117"/>
    </location>
</feature>
<feature type="transmembrane region" description="Helical" evidence="6">
    <location>
        <begin position="220"/>
        <end position="253"/>
    </location>
</feature>
<dbReference type="PANTHER" id="PTHR43370">
    <property type="entry name" value="SUGAR ABC TRANSPORTER INTEGRAL MEMBRANE PROTEIN-RELATED"/>
    <property type="match status" value="1"/>
</dbReference>
<proteinExistence type="predicted"/>
<feature type="transmembrane region" description="Helical" evidence="6">
    <location>
        <begin position="274"/>
        <end position="292"/>
    </location>
</feature>
<evidence type="ECO:0000256" key="2">
    <source>
        <dbReference type="ARBA" id="ARBA00022475"/>
    </source>
</evidence>
<comment type="subcellular location">
    <subcellularLocation>
        <location evidence="1">Cell membrane</location>
        <topology evidence="1">Multi-pass membrane protein</topology>
    </subcellularLocation>
</comment>
<keyword evidence="5 6" id="KW-0472">Membrane</keyword>
<accession>A0A291ISD5</accession>
<dbReference type="EMBL" id="CP023668">
    <property type="protein sequence ID" value="ATG97626.1"/>
    <property type="molecule type" value="Genomic_DNA"/>
</dbReference>
<evidence type="ECO:0000313" key="7">
    <source>
        <dbReference type="EMBL" id="ATG97626.1"/>
    </source>
</evidence>
<feature type="transmembrane region" description="Helical" evidence="6">
    <location>
        <begin position="187"/>
        <end position="214"/>
    </location>
</feature>
<evidence type="ECO:0000256" key="1">
    <source>
        <dbReference type="ARBA" id="ARBA00004651"/>
    </source>
</evidence>
<name>A0A291ISD5_9MOLU</name>
<evidence type="ECO:0000256" key="5">
    <source>
        <dbReference type="ARBA" id="ARBA00023136"/>
    </source>
</evidence>
<organism evidence="7 8">
    <name type="scientific">Mesoplasma lactucae ATCC 49193</name>
    <dbReference type="NCBI Taxonomy" id="81460"/>
    <lineage>
        <taxon>Bacteria</taxon>
        <taxon>Bacillati</taxon>
        <taxon>Mycoplasmatota</taxon>
        <taxon>Mollicutes</taxon>
        <taxon>Entomoplasmatales</taxon>
        <taxon>Entomoplasmataceae</taxon>
        <taxon>Mesoplasma</taxon>
    </lineage>
</organism>
<feature type="transmembrane region" description="Helical" evidence="6">
    <location>
        <begin position="137"/>
        <end position="158"/>
    </location>
</feature>
<protein>
    <submittedName>
        <fullName evidence="7">ABC transporter permease</fullName>
    </submittedName>
</protein>
<dbReference type="Pfam" id="PF02653">
    <property type="entry name" value="BPD_transp_2"/>
    <property type="match status" value="1"/>
</dbReference>
<dbReference type="InterPro" id="IPR001851">
    <property type="entry name" value="ABC_transp_permease"/>
</dbReference>
<reference evidence="7 8" key="1">
    <citation type="submission" date="2017-09" db="EMBL/GenBank/DDBJ databases">
        <title>SPAdes assembly of the Mesoplasma lactucae genome.</title>
        <authorList>
            <person name="Knight T.F."/>
            <person name="Rubinstein R."/>
            <person name="Citino T."/>
        </authorList>
    </citation>
    <scope>NUCLEOTIDE SEQUENCE [LARGE SCALE GENOMIC DNA]</scope>
    <source>
        <strain evidence="7 8">831-C4</strain>
    </source>
</reference>
<keyword evidence="4 6" id="KW-1133">Transmembrane helix</keyword>
<dbReference type="KEGG" id="mlac:CP520_02685"/>
<dbReference type="GO" id="GO:0022857">
    <property type="term" value="F:transmembrane transporter activity"/>
    <property type="evidence" value="ECO:0007669"/>
    <property type="project" value="InterPro"/>
</dbReference>
<feature type="transmembrane region" description="Helical" evidence="6">
    <location>
        <begin position="31"/>
        <end position="52"/>
    </location>
</feature>
<dbReference type="Proteomes" id="UP000232227">
    <property type="component" value="Chromosome"/>
</dbReference>
<evidence type="ECO:0000256" key="6">
    <source>
        <dbReference type="SAM" id="Phobius"/>
    </source>
</evidence>
<feature type="transmembrane region" description="Helical" evidence="6">
    <location>
        <begin position="6"/>
        <end position="24"/>
    </location>
</feature>
<dbReference type="RefSeq" id="WP_096862914.1">
    <property type="nucleotide sequence ID" value="NZ_CP023668.1"/>
</dbReference>
<gene>
    <name evidence="7" type="ORF">CP520_02685</name>
</gene>
<dbReference type="AlphaFoldDB" id="A0A291ISD5"/>
<keyword evidence="2" id="KW-1003">Cell membrane</keyword>
<sequence>MLSFFDYALALCGILLLAALSGYVSERAGVVNIGIEGMMSIGALVTAILGSVINKNGGHNLSQIWIVIVGGVVGAIFALLHGFASITLKSNQVISGTALNILAAGIAMFFATSGFFGPNATDIPTNFKPMYVDSKHVLPVWLIVVLAITILLFIFFTFTKFGMRYKMVGENPNAVDAAGISVVKYRYIAVLLSGFLAGLAGGIMICTIVGGWIFGGTTFGLGFLGLAILIFGQWNIIYITIGSIAFAFLYTLGNQLGTLTTNESLKANAAAFKMLPYILTIVVMVIFSKWSHAPAADGEPFDKAKR</sequence>
<dbReference type="PANTHER" id="PTHR43370:SF1">
    <property type="entry name" value="GUANOSINE ABC TRANSPORTER PERMEASE PROTEIN NUPQ"/>
    <property type="match status" value="1"/>
</dbReference>
<dbReference type="CDD" id="cd06580">
    <property type="entry name" value="TM_PBP1_transp_TpRbsC_like"/>
    <property type="match status" value="1"/>
</dbReference>
<dbReference type="OrthoDB" id="9792579at2"/>
<feature type="transmembrane region" description="Helical" evidence="6">
    <location>
        <begin position="64"/>
        <end position="86"/>
    </location>
</feature>
<keyword evidence="3 6" id="KW-0812">Transmembrane</keyword>
<evidence type="ECO:0000313" key="8">
    <source>
        <dbReference type="Proteomes" id="UP000232227"/>
    </source>
</evidence>
<evidence type="ECO:0000256" key="3">
    <source>
        <dbReference type="ARBA" id="ARBA00022692"/>
    </source>
</evidence>
<dbReference type="GO" id="GO:0005886">
    <property type="term" value="C:plasma membrane"/>
    <property type="evidence" value="ECO:0007669"/>
    <property type="project" value="UniProtKB-SubCell"/>
</dbReference>